<gene>
    <name evidence="5" type="ORF">EV379_2578</name>
</gene>
<keyword evidence="3" id="KW-0804">Transcription</keyword>
<protein>
    <submittedName>
        <fullName evidence="5">AraC-like DNA-binding protein</fullName>
    </submittedName>
</protein>
<evidence type="ECO:0000259" key="4">
    <source>
        <dbReference type="PROSITE" id="PS01124"/>
    </source>
</evidence>
<dbReference type="SMART" id="SM00342">
    <property type="entry name" value="HTH_ARAC"/>
    <property type="match status" value="1"/>
</dbReference>
<sequence length="350" mass="38057">MVPPLSSVYPSTSAAVSAQNADAPSTAAELGPAGSSSSRVTTAIARDFSEFRTAVSESFVPLHVTSDRPDPFRGRIRSTDVDDIHVSEVSAGQHVVERTPELIARGDRHYFKLSLQLSGTGMLIQDNREAILQPGDVAVYDTNRPYSLVFDDDFRTMVVMFPKHLIDLPSDVVGQLTAVRMSGSDGVGRMIVPFLSQLVGNLDQLGGATGTRLVHSALDLVTTMFSSELDLESGNSNPHQALMQRVRTYIDANLASTDLGPNQIAAAHYISTRHLHGLFQEEGTTVSTWIRTRRLERCRRDLLNPVYAHRPVAAIASRWGFVDAAHFSRVFKAAYGVAPSELRARAASGV</sequence>
<keyword evidence="6" id="KW-1185">Reference proteome</keyword>
<proteinExistence type="predicted"/>
<name>A0A4V2GB00_9MICO</name>
<dbReference type="Pfam" id="PF14525">
    <property type="entry name" value="AraC_binding_2"/>
    <property type="match status" value="1"/>
</dbReference>
<dbReference type="PRINTS" id="PR00032">
    <property type="entry name" value="HTHARAC"/>
</dbReference>
<accession>A0A4V2GB00</accession>
<dbReference type="GO" id="GO:0003700">
    <property type="term" value="F:DNA-binding transcription factor activity"/>
    <property type="evidence" value="ECO:0007669"/>
    <property type="project" value="InterPro"/>
</dbReference>
<dbReference type="Pfam" id="PF12833">
    <property type="entry name" value="HTH_18"/>
    <property type="match status" value="1"/>
</dbReference>
<dbReference type="InterPro" id="IPR050204">
    <property type="entry name" value="AraC_XylS_family_regulators"/>
</dbReference>
<dbReference type="PROSITE" id="PS01124">
    <property type="entry name" value="HTH_ARAC_FAMILY_2"/>
    <property type="match status" value="1"/>
</dbReference>
<feature type="domain" description="HTH araC/xylS-type" evidence="4">
    <location>
        <begin position="244"/>
        <end position="345"/>
    </location>
</feature>
<dbReference type="Gene3D" id="1.10.10.60">
    <property type="entry name" value="Homeodomain-like"/>
    <property type="match status" value="1"/>
</dbReference>
<dbReference type="InterPro" id="IPR020449">
    <property type="entry name" value="Tscrpt_reg_AraC-type_HTH"/>
</dbReference>
<dbReference type="PANTHER" id="PTHR46796">
    <property type="entry name" value="HTH-TYPE TRANSCRIPTIONAL ACTIVATOR RHAS-RELATED"/>
    <property type="match status" value="1"/>
</dbReference>
<organism evidence="5 6">
    <name type="scientific">Microterricola gilva</name>
    <dbReference type="NCBI Taxonomy" id="393267"/>
    <lineage>
        <taxon>Bacteria</taxon>
        <taxon>Bacillati</taxon>
        <taxon>Actinomycetota</taxon>
        <taxon>Actinomycetes</taxon>
        <taxon>Micrococcales</taxon>
        <taxon>Microbacteriaceae</taxon>
        <taxon>Microterricola</taxon>
    </lineage>
</organism>
<evidence type="ECO:0000256" key="3">
    <source>
        <dbReference type="ARBA" id="ARBA00023163"/>
    </source>
</evidence>
<evidence type="ECO:0000313" key="6">
    <source>
        <dbReference type="Proteomes" id="UP000291483"/>
    </source>
</evidence>
<dbReference type="GO" id="GO:0043565">
    <property type="term" value="F:sequence-specific DNA binding"/>
    <property type="evidence" value="ECO:0007669"/>
    <property type="project" value="InterPro"/>
</dbReference>
<reference evidence="5 6" key="1">
    <citation type="submission" date="2019-02" db="EMBL/GenBank/DDBJ databases">
        <title>Sequencing the genomes of 1000 actinobacteria strains.</title>
        <authorList>
            <person name="Klenk H.-P."/>
        </authorList>
    </citation>
    <scope>NUCLEOTIDE SEQUENCE [LARGE SCALE GENOMIC DNA]</scope>
    <source>
        <strain evidence="5 6">DSM 18319</strain>
    </source>
</reference>
<dbReference type="PANTHER" id="PTHR46796:SF6">
    <property type="entry name" value="ARAC SUBFAMILY"/>
    <property type="match status" value="1"/>
</dbReference>
<dbReference type="InterPro" id="IPR035418">
    <property type="entry name" value="AraC-bd_2"/>
</dbReference>
<evidence type="ECO:0000313" key="5">
    <source>
        <dbReference type="EMBL" id="RZU66226.1"/>
    </source>
</evidence>
<keyword evidence="1" id="KW-0805">Transcription regulation</keyword>
<dbReference type="InterPro" id="IPR018060">
    <property type="entry name" value="HTH_AraC"/>
</dbReference>
<comment type="caution">
    <text evidence="5">The sequence shown here is derived from an EMBL/GenBank/DDBJ whole genome shotgun (WGS) entry which is preliminary data.</text>
</comment>
<evidence type="ECO:0000256" key="2">
    <source>
        <dbReference type="ARBA" id="ARBA00023125"/>
    </source>
</evidence>
<keyword evidence="2 5" id="KW-0238">DNA-binding</keyword>
<dbReference type="EMBL" id="SHLC01000001">
    <property type="protein sequence ID" value="RZU66226.1"/>
    <property type="molecule type" value="Genomic_DNA"/>
</dbReference>
<dbReference type="InterPro" id="IPR009057">
    <property type="entry name" value="Homeodomain-like_sf"/>
</dbReference>
<dbReference type="AlphaFoldDB" id="A0A4V2GB00"/>
<evidence type="ECO:0000256" key="1">
    <source>
        <dbReference type="ARBA" id="ARBA00023015"/>
    </source>
</evidence>
<dbReference type="Proteomes" id="UP000291483">
    <property type="component" value="Unassembled WGS sequence"/>
</dbReference>
<dbReference type="SUPFAM" id="SSF46689">
    <property type="entry name" value="Homeodomain-like"/>
    <property type="match status" value="1"/>
</dbReference>